<protein>
    <recommendedName>
        <fullName evidence="6">RanBP2-type domain-containing protein</fullName>
    </recommendedName>
</protein>
<accession>A0A8S2VN74</accession>
<evidence type="ECO:0000256" key="1">
    <source>
        <dbReference type="ARBA" id="ARBA00022723"/>
    </source>
</evidence>
<feature type="non-terminal residue" evidence="7">
    <location>
        <position position="1047"/>
    </location>
</feature>
<keyword evidence="1" id="KW-0479">Metal-binding</keyword>
<feature type="domain" description="RanBP2-type" evidence="6">
    <location>
        <begin position="14"/>
        <end position="43"/>
    </location>
</feature>
<dbReference type="AlphaFoldDB" id="A0A8S2VN74"/>
<evidence type="ECO:0000256" key="3">
    <source>
        <dbReference type="ARBA" id="ARBA00022833"/>
    </source>
</evidence>
<organism evidence="7 8">
    <name type="scientific">Rotaria magnacalcarata</name>
    <dbReference type="NCBI Taxonomy" id="392030"/>
    <lineage>
        <taxon>Eukaryota</taxon>
        <taxon>Metazoa</taxon>
        <taxon>Spiralia</taxon>
        <taxon>Gnathifera</taxon>
        <taxon>Rotifera</taxon>
        <taxon>Eurotatoria</taxon>
        <taxon>Bdelloidea</taxon>
        <taxon>Philodinida</taxon>
        <taxon>Philodinidae</taxon>
        <taxon>Rotaria</taxon>
    </lineage>
</organism>
<evidence type="ECO:0000259" key="6">
    <source>
        <dbReference type="PROSITE" id="PS50199"/>
    </source>
</evidence>
<keyword evidence="3" id="KW-0862">Zinc</keyword>
<feature type="compositionally biased region" description="Polar residues" evidence="5">
    <location>
        <begin position="45"/>
        <end position="75"/>
    </location>
</feature>
<dbReference type="NCBIfam" id="TIGR02452">
    <property type="entry name" value="TIGR02452 family protein"/>
    <property type="match status" value="1"/>
</dbReference>
<dbReference type="InterPro" id="IPR001876">
    <property type="entry name" value="Znf_RanBP2"/>
</dbReference>
<dbReference type="InterPro" id="IPR019261">
    <property type="entry name" value="PARG_cat_microbial"/>
</dbReference>
<dbReference type="SMART" id="SM00547">
    <property type="entry name" value="ZnF_RBZ"/>
    <property type="match status" value="1"/>
</dbReference>
<proteinExistence type="predicted"/>
<reference evidence="7" key="1">
    <citation type="submission" date="2021-02" db="EMBL/GenBank/DDBJ databases">
        <authorList>
            <person name="Nowell W R."/>
        </authorList>
    </citation>
    <scope>NUCLEOTIDE SEQUENCE</scope>
</reference>
<evidence type="ECO:0000313" key="8">
    <source>
        <dbReference type="Proteomes" id="UP000676336"/>
    </source>
</evidence>
<evidence type="ECO:0000256" key="5">
    <source>
        <dbReference type="SAM" id="MobiDB-lite"/>
    </source>
</evidence>
<dbReference type="InterPro" id="IPR012664">
    <property type="entry name" value="CHP02452"/>
</dbReference>
<dbReference type="PROSITE" id="PS50199">
    <property type="entry name" value="ZF_RANBP2_2"/>
    <property type="match status" value="1"/>
</dbReference>
<dbReference type="EMBL" id="CAJOBI010057971">
    <property type="protein sequence ID" value="CAF4402845.1"/>
    <property type="molecule type" value="Genomic_DNA"/>
</dbReference>
<dbReference type="PROSITE" id="PS01358">
    <property type="entry name" value="ZF_RANBP2_1"/>
    <property type="match status" value="1"/>
</dbReference>
<dbReference type="PANTHER" id="PTHR35596">
    <property type="entry name" value="DUF2263 DOMAIN-CONTAINING PROTEIN"/>
    <property type="match status" value="1"/>
</dbReference>
<evidence type="ECO:0000256" key="4">
    <source>
        <dbReference type="PROSITE-ProRule" id="PRU00322"/>
    </source>
</evidence>
<dbReference type="Gene3D" id="3.40.220.10">
    <property type="entry name" value="Leucine Aminopeptidase, subunit E, domain 1"/>
    <property type="match status" value="1"/>
</dbReference>
<dbReference type="Proteomes" id="UP000676336">
    <property type="component" value="Unassembled WGS sequence"/>
</dbReference>
<dbReference type="PANTHER" id="PTHR35596:SF1">
    <property type="entry name" value="MICROBIAL-TYPE PARG CATALYTIC DOMAIN-CONTAINING PROTEIN"/>
    <property type="match status" value="1"/>
</dbReference>
<evidence type="ECO:0000256" key="2">
    <source>
        <dbReference type="ARBA" id="ARBA00022771"/>
    </source>
</evidence>
<dbReference type="InterPro" id="IPR043472">
    <property type="entry name" value="Macro_dom-like"/>
</dbReference>
<keyword evidence="2 4" id="KW-0863">Zinc-finger</keyword>
<dbReference type="SUPFAM" id="SSF52949">
    <property type="entry name" value="Macro domain-like"/>
    <property type="match status" value="1"/>
</dbReference>
<sequence>MSGSGKDIHRQKQEKSQWECLTCTYQNDDSRTRCEMCQQPQFSSDIPFTPASDVSHSPPLSRSSTPHASKPYTSHQESERTVYFQNLPTNIRDGAELENRLRRRLQTVCSLEPVNIKCYMSFDIGIILVAKGQDKEHLVQNVGSITLHTDGRDKILFVATLELVSYIVLEVKQYKSDDPLPTGKEVSRRWSELCKDERVCRCDQLNIQFPNIYRVTSGSLDQLLNIRQKPDFAISGQFAHVYICADCSFLEDLPRALSEDQLRHDIGASIKKSSLTVSSLYVQLNKQTGNACILATDTARSWSGESHLMIGGKSYSKKENLSCRLSIYPIPPSFFIQKIINHPAFAGKVTNHKQNGENLILELGDRHVFEERIKVGMLRVDDTLCLHVNIYNASSNPEGSEIDTDTWYETEMPKYKADIMQFVVKPKHEIFRYKWNSQIWLEQFKRTIPHDHENRNVRDRKETDTNKTRHQLRVTVMLNTIGVILKGSYKADDQHVNLNLDSQMKTIVYDHQSKLEQCEKMPTSVPPYSSTRVEVVNEDCLLVYEHLAKNGQRPLLLNMANATSPGGGYRKGDGAQEENLFRRSDYCRSLDVGLDGVHKQPSTRYHCSSNCKLDRLSDDGSMYPMNEFGAIYTSGITVFRQPEDTGYTFMKKPLENVCSLAMAAYRDPKLDRNMLAGKYAVGMRKKIENIFAIAYHHRHQSLVLSAIGCGAFKNPPEHVVQLFRSVIEQYAGFFKLIIFAIIDDHNSGSHLNPEGNFKPFKEALDGSTLEPLSTMNKPNTMFGPYLLLSDGSSVGDVCICDLPPCQFGAKCNEMHDSKHSREYSHPPLCPYASVTGKCRKTKDVVHVTSFIHRQLCRCGGQCSQIDDGKHSQEFEHPIYCPDGGKCQNMKEKHLIEFRHLPLCGKAQKCIEYQKHIEPHCNAYRHCTPQCPYGNQCANFHDKQHMDEFAHPFPTPCPFTPFQCKFHDEFTDDTDNRTCSSSVEQHCLAYAHVCRAGRNCENKNSLHLKKSIHIARHLCPKDGKCKQLTDENHLNSFTHSNVDDVRLP</sequence>
<evidence type="ECO:0000313" key="7">
    <source>
        <dbReference type="EMBL" id="CAF4402845.1"/>
    </source>
</evidence>
<dbReference type="Gene3D" id="4.10.1060.10">
    <property type="entry name" value="Zinc finger, RanBP2-type"/>
    <property type="match status" value="1"/>
</dbReference>
<dbReference type="SUPFAM" id="SSF90209">
    <property type="entry name" value="Ran binding protein zinc finger-like"/>
    <property type="match status" value="1"/>
</dbReference>
<feature type="region of interest" description="Disordered" evidence="5">
    <location>
        <begin position="45"/>
        <end position="80"/>
    </location>
</feature>
<dbReference type="Pfam" id="PF10021">
    <property type="entry name" value="PARG_cat_microb"/>
    <property type="match status" value="1"/>
</dbReference>
<comment type="caution">
    <text evidence="7">The sequence shown here is derived from an EMBL/GenBank/DDBJ whole genome shotgun (WGS) entry which is preliminary data.</text>
</comment>
<gene>
    <name evidence="7" type="ORF">SMN809_LOCUS30525</name>
</gene>
<dbReference type="InterPro" id="IPR036443">
    <property type="entry name" value="Znf_RanBP2_sf"/>
</dbReference>
<dbReference type="GO" id="GO:0008270">
    <property type="term" value="F:zinc ion binding"/>
    <property type="evidence" value="ECO:0007669"/>
    <property type="project" value="UniProtKB-KW"/>
</dbReference>
<name>A0A8S2VN74_9BILA</name>